<protein>
    <submittedName>
        <fullName evidence="1">Uncharacterized protein</fullName>
    </submittedName>
</protein>
<evidence type="ECO:0000313" key="1">
    <source>
        <dbReference type="EMBL" id="KKM80731.1"/>
    </source>
</evidence>
<dbReference type="AlphaFoldDB" id="A0A0F9L147"/>
<proteinExistence type="predicted"/>
<reference evidence="1" key="1">
    <citation type="journal article" date="2015" name="Nature">
        <title>Complex archaea that bridge the gap between prokaryotes and eukaryotes.</title>
        <authorList>
            <person name="Spang A."/>
            <person name="Saw J.H."/>
            <person name="Jorgensen S.L."/>
            <person name="Zaremba-Niedzwiedzka K."/>
            <person name="Martijn J."/>
            <person name="Lind A.E."/>
            <person name="van Eijk R."/>
            <person name="Schleper C."/>
            <person name="Guy L."/>
            <person name="Ettema T.J."/>
        </authorList>
    </citation>
    <scope>NUCLEOTIDE SEQUENCE</scope>
</reference>
<comment type="caution">
    <text evidence="1">The sequence shown here is derived from an EMBL/GenBank/DDBJ whole genome shotgun (WGS) entry which is preliminary data.</text>
</comment>
<sequence length="61" mass="6795">MSRIALAIVFSALVYGAVEIRNADLFAPIRMFAPTRATVDLIDRGYWCAKYDLCQAQEIGV</sequence>
<accession>A0A0F9L147</accession>
<dbReference type="EMBL" id="LAZR01008136">
    <property type="protein sequence ID" value="KKM80731.1"/>
    <property type="molecule type" value="Genomic_DNA"/>
</dbReference>
<gene>
    <name evidence="1" type="ORF">LCGC14_1336890</name>
</gene>
<name>A0A0F9L147_9ZZZZ</name>
<organism evidence="1">
    <name type="scientific">marine sediment metagenome</name>
    <dbReference type="NCBI Taxonomy" id="412755"/>
    <lineage>
        <taxon>unclassified sequences</taxon>
        <taxon>metagenomes</taxon>
        <taxon>ecological metagenomes</taxon>
    </lineage>
</organism>